<gene>
    <name evidence="2" type="ORF">DB30_07958</name>
</gene>
<proteinExistence type="predicted"/>
<dbReference type="InterPro" id="IPR022357">
    <property type="entry name" value="MIP_CS"/>
</dbReference>
<comment type="caution">
    <text evidence="2">The sequence shown here is derived from an EMBL/GenBank/DDBJ whole genome shotgun (WGS) entry which is preliminary data.</text>
</comment>
<dbReference type="InterPro" id="IPR012334">
    <property type="entry name" value="Pectin_lyas_fold"/>
</dbReference>
<accession>A0A0C2CVF1</accession>
<name>A0A0C2CVF1_9BACT</name>
<feature type="region of interest" description="Disordered" evidence="1">
    <location>
        <begin position="30"/>
        <end position="63"/>
    </location>
</feature>
<sequence>MDVATEDGCQEAVPTGCWYCDGKPGAECSDVVGDGDGDPTGDGDGEPTGDGDGDGDGDPMACMGDEDCSGPDAPFCDIESGVCVDCEGTADPDASCAGADPSTPVCEGATCVQCTADIQSACTGTTPICDVAGNVCVGCSEHEQCSDSACNIAEGNCFDPTNVVHVNGNNGVVCIAADGSEALPYCEVGAAILNAPNESIVVIHELVGSAAYQEDIAVTGTLAFFAANGETPILAGFNANPAVTVAVPGTLYMRGIQISLSAAPGFRVNGSAWVEDSLIINNPGGGIVLASGGTLMLENCFVGGNVTDVDAVTITDGTATILYSTLAGGAAASRALVCADESDVTVRNSLIVSRQVDDEMSCPNVTASDSAFEMNVPGNTSLGMMPDTSWFVSYQNADFHLVPGMYPAAIDTAGSWSTDDPTDDIDGDPRPNTVGAPDFAGADRIP</sequence>
<evidence type="ECO:0000256" key="1">
    <source>
        <dbReference type="SAM" id="MobiDB-lite"/>
    </source>
</evidence>
<evidence type="ECO:0000313" key="2">
    <source>
        <dbReference type="EMBL" id="KIG13570.1"/>
    </source>
</evidence>
<dbReference type="InterPro" id="IPR011050">
    <property type="entry name" value="Pectin_lyase_fold/virulence"/>
</dbReference>
<dbReference type="Proteomes" id="UP000031599">
    <property type="component" value="Unassembled WGS sequence"/>
</dbReference>
<dbReference type="AlphaFoldDB" id="A0A0C2CVF1"/>
<protein>
    <submittedName>
        <fullName evidence="2">Uncharacterized protein</fullName>
    </submittedName>
</protein>
<dbReference type="EMBL" id="JMCC02000092">
    <property type="protein sequence ID" value="KIG13570.1"/>
    <property type="molecule type" value="Genomic_DNA"/>
</dbReference>
<dbReference type="SUPFAM" id="SSF51126">
    <property type="entry name" value="Pectin lyase-like"/>
    <property type="match status" value="1"/>
</dbReference>
<evidence type="ECO:0000313" key="3">
    <source>
        <dbReference type="Proteomes" id="UP000031599"/>
    </source>
</evidence>
<feature type="region of interest" description="Disordered" evidence="1">
    <location>
        <begin position="413"/>
        <end position="446"/>
    </location>
</feature>
<dbReference type="PROSITE" id="PS00221">
    <property type="entry name" value="MIP"/>
    <property type="match status" value="1"/>
</dbReference>
<organism evidence="2 3">
    <name type="scientific">Enhygromyxa salina</name>
    <dbReference type="NCBI Taxonomy" id="215803"/>
    <lineage>
        <taxon>Bacteria</taxon>
        <taxon>Pseudomonadati</taxon>
        <taxon>Myxococcota</taxon>
        <taxon>Polyangia</taxon>
        <taxon>Nannocystales</taxon>
        <taxon>Nannocystaceae</taxon>
        <taxon>Enhygromyxa</taxon>
    </lineage>
</organism>
<dbReference type="Gene3D" id="2.160.20.10">
    <property type="entry name" value="Single-stranded right-handed beta-helix, Pectin lyase-like"/>
    <property type="match status" value="1"/>
</dbReference>
<reference evidence="2 3" key="1">
    <citation type="submission" date="2014-12" db="EMBL/GenBank/DDBJ databases">
        <title>Genome assembly of Enhygromyxa salina DSM 15201.</title>
        <authorList>
            <person name="Sharma G."/>
            <person name="Subramanian S."/>
        </authorList>
    </citation>
    <scope>NUCLEOTIDE SEQUENCE [LARGE SCALE GENOMIC DNA]</scope>
    <source>
        <strain evidence="2 3">DSM 15201</strain>
    </source>
</reference>
<feature type="compositionally biased region" description="Acidic residues" evidence="1">
    <location>
        <begin position="33"/>
        <end position="57"/>
    </location>
</feature>